<keyword evidence="2" id="KW-1185">Reference proteome</keyword>
<dbReference type="EMBL" id="CM042883">
    <property type="protein sequence ID" value="KAI4372879.1"/>
    <property type="molecule type" value="Genomic_DNA"/>
</dbReference>
<proteinExistence type="predicted"/>
<gene>
    <name evidence="1" type="ORF">MLD38_011062</name>
</gene>
<dbReference type="Proteomes" id="UP001057402">
    <property type="component" value="Chromosome 4"/>
</dbReference>
<sequence>MGGVVPPVDINKERIMGELVQGKTIATQLQALLQDPRTHRSAVAHDLMAKILGSFTVSLSVLGSRHPPPKQDWSGTEGNSKRRSADLKEKMGSYKRRKSSQTKTTVTSTVEDGHTWRKYGQKEILNSKFPRSYYRCTNKYDQNCKAIKQVQKSEENPRMYEITYIDVHTCTDRRKVPPPPQVTKGSVLLWDVQSLDVLSRSNNTMDIKDDHLFNSSSTVDALAMKEEPREDAKSQLTDIEFNSLLMGAGDFLEGSSKYQGLGFDSRMDNDSSSDIARSGY</sequence>
<organism evidence="1 2">
    <name type="scientific">Melastoma candidum</name>
    <dbReference type="NCBI Taxonomy" id="119954"/>
    <lineage>
        <taxon>Eukaryota</taxon>
        <taxon>Viridiplantae</taxon>
        <taxon>Streptophyta</taxon>
        <taxon>Embryophyta</taxon>
        <taxon>Tracheophyta</taxon>
        <taxon>Spermatophyta</taxon>
        <taxon>Magnoliopsida</taxon>
        <taxon>eudicotyledons</taxon>
        <taxon>Gunneridae</taxon>
        <taxon>Pentapetalae</taxon>
        <taxon>rosids</taxon>
        <taxon>malvids</taxon>
        <taxon>Myrtales</taxon>
        <taxon>Melastomataceae</taxon>
        <taxon>Melastomatoideae</taxon>
        <taxon>Melastomateae</taxon>
        <taxon>Melastoma</taxon>
    </lineage>
</organism>
<name>A0ACB9R1X3_9MYRT</name>
<comment type="caution">
    <text evidence="1">The sequence shown here is derived from an EMBL/GenBank/DDBJ whole genome shotgun (WGS) entry which is preliminary data.</text>
</comment>
<protein>
    <submittedName>
        <fullName evidence="1">Uncharacterized protein</fullName>
    </submittedName>
</protein>
<evidence type="ECO:0000313" key="2">
    <source>
        <dbReference type="Proteomes" id="UP001057402"/>
    </source>
</evidence>
<reference evidence="2" key="1">
    <citation type="journal article" date="2023" name="Front. Plant Sci.">
        <title>Chromosomal-level genome assembly of Melastoma candidum provides insights into trichome evolution.</title>
        <authorList>
            <person name="Zhong Y."/>
            <person name="Wu W."/>
            <person name="Sun C."/>
            <person name="Zou P."/>
            <person name="Liu Y."/>
            <person name="Dai S."/>
            <person name="Zhou R."/>
        </authorList>
    </citation>
    <scope>NUCLEOTIDE SEQUENCE [LARGE SCALE GENOMIC DNA]</scope>
</reference>
<evidence type="ECO:0000313" key="1">
    <source>
        <dbReference type="EMBL" id="KAI4372879.1"/>
    </source>
</evidence>
<accession>A0ACB9R1X3</accession>